<dbReference type="EMBL" id="JAFBIL020000005">
    <property type="protein sequence ID" value="MBZ2208484.1"/>
    <property type="molecule type" value="Genomic_DNA"/>
</dbReference>
<keyword evidence="5" id="KW-1185">Reference proteome</keyword>
<dbReference type="InterPro" id="IPR024455">
    <property type="entry name" value="Phage_capsid"/>
</dbReference>
<dbReference type="InterPro" id="IPR054612">
    <property type="entry name" value="Phage_capsid-like_C"/>
</dbReference>
<dbReference type="Gene3D" id="3.30.2320.10">
    <property type="entry name" value="hypothetical protein PF0899 domain"/>
    <property type="match status" value="1"/>
</dbReference>
<protein>
    <submittedName>
        <fullName evidence="4">Phage major capsid protein</fullName>
    </submittedName>
</protein>
<evidence type="ECO:0000256" key="2">
    <source>
        <dbReference type="SAM" id="MobiDB-lite"/>
    </source>
</evidence>
<evidence type="ECO:0000259" key="3">
    <source>
        <dbReference type="Pfam" id="PF05065"/>
    </source>
</evidence>
<organism evidence="4 5">
    <name type="scientific">Massilia soli</name>
    <dbReference type="NCBI Taxonomy" id="2792854"/>
    <lineage>
        <taxon>Bacteria</taxon>
        <taxon>Pseudomonadati</taxon>
        <taxon>Pseudomonadota</taxon>
        <taxon>Betaproteobacteria</taxon>
        <taxon>Burkholderiales</taxon>
        <taxon>Oxalobacteraceae</taxon>
        <taxon>Telluria group</taxon>
        <taxon>Massilia</taxon>
    </lineage>
</organism>
<gene>
    <name evidence="4" type="ORF">I4X03_014560</name>
</gene>
<feature type="domain" description="Phage capsid-like C-terminal" evidence="3">
    <location>
        <begin position="131"/>
        <end position="410"/>
    </location>
</feature>
<feature type="region of interest" description="Disordered" evidence="2">
    <location>
        <begin position="1"/>
        <end position="28"/>
    </location>
</feature>
<evidence type="ECO:0000313" key="5">
    <source>
        <dbReference type="Proteomes" id="UP000809349"/>
    </source>
</evidence>
<dbReference type="SUPFAM" id="SSF56563">
    <property type="entry name" value="Major capsid protein gp5"/>
    <property type="match status" value="1"/>
</dbReference>
<evidence type="ECO:0000313" key="4">
    <source>
        <dbReference type="EMBL" id="MBZ2208484.1"/>
    </source>
</evidence>
<dbReference type="Proteomes" id="UP000809349">
    <property type="component" value="Unassembled WGS sequence"/>
</dbReference>
<comment type="caution">
    <text evidence="4">The sequence shown here is derived from an EMBL/GenBank/DDBJ whole genome shotgun (WGS) entry which is preliminary data.</text>
</comment>
<sequence length="415" mass="44816">MSKLAQLRAQRDAAAKKAHDLNNKYPADQRMPTADAAQLDTILAEVEVIDAEIAREQRIAQVAGDAPDAQHDAALQAAYRAGTGQPDENAALRAMLSGGLSALSAEQRTAMNARVNQDIRAAMSTTTGSEGGYTVATEFNKTLIQAMKAAFAVRSVASGIQTSTGAQMLFPTADSTSEEGEIVGQSISVAVGETAFGQASMDVFKYSSKSIALPFELIQDSMFNIEAYIQNLLNLRLGRIQNRHHTVGTGTAQPRGIVTASAAGKVGVSGQTVTVTYEDLVDLEHSVDPYYRSAGKWMMHDDTLRILRKIKDDNGRPIFVPGYEQGNPGGAPDRLMGREIVINQHMPVMAENAKSILFGDFSKYLIRDVMDLTLFRMTDSKYTEKGQVGFLAFQRSGANMVDVGGAIKYYQNSAT</sequence>
<comment type="subcellular location">
    <subcellularLocation>
        <location evidence="1">Virion</location>
    </subcellularLocation>
</comment>
<dbReference type="Gene3D" id="3.30.2400.10">
    <property type="entry name" value="Major capsid protein gp5"/>
    <property type="match status" value="1"/>
</dbReference>
<dbReference type="RefSeq" id="WP_223468965.1">
    <property type="nucleotide sequence ID" value="NZ_JAFBIL020000005.1"/>
</dbReference>
<accession>A0ABS7SRB1</accession>
<reference evidence="4 5" key="1">
    <citation type="submission" date="2021-08" db="EMBL/GenBank/DDBJ databases">
        <title>Massilia sp. R798.</title>
        <authorList>
            <person name="Baek J.H."/>
            <person name="Jung H.S."/>
            <person name="Kim K.R."/>
            <person name="Jeon C.O."/>
        </authorList>
    </citation>
    <scope>NUCLEOTIDE SEQUENCE [LARGE SCALE GENOMIC DNA]</scope>
    <source>
        <strain evidence="4 5">R798</strain>
    </source>
</reference>
<dbReference type="NCBIfam" id="TIGR01554">
    <property type="entry name" value="major_cap_HK97"/>
    <property type="match status" value="1"/>
</dbReference>
<dbReference type="Pfam" id="PF05065">
    <property type="entry name" value="Phage_capsid"/>
    <property type="match status" value="1"/>
</dbReference>
<feature type="compositionally biased region" description="Basic and acidic residues" evidence="2">
    <location>
        <begin position="9"/>
        <end position="22"/>
    </location>
</feature>
<evidence type="ECO:0000256" key="1">
    <source>
        <dbReference type="ARBA" id="ARBA00004328"/>
    </source>
</evidence>
<proteinExistence type="predicted"/>
<name>A0ABS7SRB1_9BURK</name>